<accession>E4Z148</accession>
<reference evidence="1" key="1">
    <citation type="journal article" date="2010" name="Science">
        <title>Plasticity of animal genome architecture unmasked by rapid evolution of a pelagic tunicate.</title>
        <authorList>
            <person name="Denoeud F."/>
            <person name="Henriet S."/>
            <person name="Mungpakdee S."/>
            <person name="Aury J.M."/>
            <person name="Da Silva C."/>
            <person name="Brinkmann H."/>
            <person name="Mikhaleva J."/>
            <person name="Olsen L.C."/>
            <person name="Jubin C."/>
            <person name="Canestro C."/>
            <person name="Bouquet J.M."/>
            <person name="Danks G."/>
            <person name="Poulain J."/>
            <person name="Campsteijn C."/>
            <person name="Adamski M."/>
            <person name="Cross I."/>
            <person name="Yadetie F."/>
            <person name="Muffato M."/>
            <person name="Louis A."/>
            <person name="Butcher S."/>
            <person name="Tsagkogeorga G."/>
            <person name="Konrad A."/>
            <person name="Singh S."/>
            <person name="Jensen M.F."/>
            <person name="Cong E.H."/>
            <person name="Eikeseth-Otteraa H."/>
            <person name="Noel B."/>
            <person name="Anthouard V."/>
            <person name="Porcel B.M."/>
            <person name="Kachouri-Lafond R."/>
            <person name="Nishino A."/>
            <person name="Ugolini M."/>
            <person name="Chourrout P."/>
            <person name="Nishida H."/>
            <person name="Aasland R."/>
            <person name="Huzurbazar S."/>
            <person name="Westhof E."/>
            <person name="Delsuc F."/>
            <person name="Lehrach H."/>
            <person name="Reinhardt R."/>
            <person name="Weissenbach J."/>
            <person name="Roy S.W."/>
            <person name="Artiguenave F."/>
            <person name="Postlethwait J.H."/>
            <person name="Manak J.R."/>
            <person name="Thompson E.M."/>
            <person name="Jaillon O."/>
            <person name="Du Pasquier L."/>
            <person name="Boudinot P."/>
            <person name="Liberles D.A."/>
            <person name="Volff J.N."/>
            <person name="Philippe H."/>
            <person name="Lenhard B."/>
            <person name="Roest Crollius H."/>
            <person name="Wincker P."/>
            <person name="Chourrout D."/>
        </authorList>
    </citation>
    <scope>NUCLEOTIDE SEQUENCE [LARGE SCALE GENOMIC DNA]</scope>
</reference>
<protein>
    <submittedName>
        <fullName evidence="1">Uncharacterized protein</fullName>
    </submittedName>
</protein>
<gene>
    <name evidence="1" type="ORF">GSOID_T00023499001</name>
</gene>
<proteinExistence type="predicted"/>
<evidence type="ECO:0000313" key="1">
    <source>
        <dbReference type="EMBL" id="CBY41426.1"/>
    </source>
</evidence>
<organism evidence="1">
    <name type="scientific">Oikopleura dioica</name>
    <name type="common">Tunicate</name>
    <dbReference type="NCBI Taxonomy" id="34765"/>
    <lineage>
        <taxon>Eukaryota</taxon>
        <taxon>Metazoa</taxon>
        <taxon>Chordata</taxon>
        <taxon>Tunicata</taxon>
        <taxon>Appendicularia</taxon>
        <taxon>Copelata</taxon>
        <taxon>Oikopleuridae</taxon>
        <taxon>Oikopleura</taxon>
    </lineage>
</organism>
<sequence length="198" mass="23518">MQYSLCLEILLRIYYDCRLKLRLLTNRQELTFKQLSSSSYISTMNFMKDDKVDAKYLPTKLWKADRVRLFQNTRMKVGTHAGKLKSIRRESKKRPRLPIFPLPEPYDFEAWQKIIFGKTVPYVDFEDRKREEEQLSSQESSKQVEENLEFADRILDIDKLEHGPVLQNSVKFLMKKTSSFYKEAPEVVLCNFRTTTSI</sequence>
<dbReference type="EMBL" id="FN656434">
    <property type="protein sequence ID" value="CBY41426.1"/>
    <property type="molecule type" value="Genomic_DNA"/>
</dbReference>
<dbReference type="AlphaFoldDB" id="E4Z148"/>
<dbReference type="Proteomes" id="UP000011014">
    <property type="component" value="Unassembled WGS sequence"/>
</dbReference>
<name>E4Z148_OIKDI</name>